<dbReference type="GO" id="GO:0016117">
    <property type="term" value="P:carotenoid biosynthetic process"/>
    <property type="evidence" value="ECO:0007669"/>
    <property type="project" value="InterPro"/>
</dbReference>
<dbReference type="InterPro" id="IPR008949">
    <property type="entry name" value="Isoprenoid_synthase_dom_sf"/>
</dbReference>
<dbReference type="InterPro" id="IPR002060">
    <property type="entry name" value="Squ/phyt_synthse"/>
</dbReference>
<keyword evidence="1" id="KW-0808">Transferase</keyword>
<dbReference type="InterPro" id="IPR017828">
    <property type="entry name" value="SQ_synth_HpnD-like"/>
</dbReference>
<dbReference type="InterPro" id="IPR033904">
    <property type="entry name" value="Trans_IPPS_HH"/>
</dbReference>
<dbReference type="SFLD" id="SFLDG01018">
    <property type="entry name" value="Squalene/Phytoene_Synthase_Lik"/>
    <property type="match status" value="1"/>
</dbReference>
<dbReference type="SFLD" id="SFLDG01212">
    <property type="entry name" value="Phytoene_synthase_like"/>
    <property type="match status" value="1"/>
</dbReference>
<dbReference type="Pfam" id="PF00494">
    <property type="entry name" value="SQS_PSY"/>
    <property type="match status" value="1"/>
</dbReference>
<dbReference type="AlphaFoldDB" id="A0A5A7MM88"/>
<reference evidence="2 3" key="1">
    <citation type="submission" date="2019-09" db="EMBL/GenBank/DDBJ databases">
        <title>NBRP : Genome information of microbial organism related human and environment.</title>
        <authorList>
            <person name="Hattori M."/>
            <person name="Oshima K."/>
            <person name="Inaba H."/>
            <person name="Suda W."/>
            <person name="Sakamoto M."/>
            <person name="Iino T."/>
            <person name="Kitahara M."/>
            <person name="Oshida Y."/>
            <person name="Iida T."/>
            <person name="Kudo T."/>
            <person name="Itoh T."/>
            <person name="Ohkuma M."/>
        </authorList>
    </citation>
    <scope>NUCLEOTIDE SEQUENCE [LARGE SCALE GENOMIC DNA]</scope>
    <source>
        <strain evidence="2 3">Hi-2</strain>
    </source>
</reference>
<proteinExistence type="predicted"/>
<dbReference type="PROSITE" id="PS01045">
    <property type="entry name" value="SQUALEN_PHYTOEN_SYN_2"/>
    <property type="match status" value="1"/>
</dbReference>
<evidence type="ECO:0008006" key="4">
    <source>
        <dbReference type="Google" id="ProtNLM"/>
    </source>
</evidence>
<organism evidence="2 3">
    <name type="scientific">Iodidimonas gelatinilytica</name>
    <dbReference type="NCBI Taxonomy" id="1236966"/>
    <lineage>
        <taxon>Bacteria</taxon>
        <taxon>Pseudomonadati</taxon>
        <taxon>Pseudomonadota</taxon>
        <taxon>Alphaproteobacteria</taxon>
        <taxon>Iodidimonadales</taxon>
        <taxon>Iodidimonadaceae</taxon>
        <taxon>Iodidimonas</taxon>
    </lineage>
</organism>
<name>A0A5A7MM88_9PROT</name>
<evidence type="ECO:0000256" key="1">
    <source>
        <dbReference type="ARBA" id="ARBA00022679"/>
    </source>
</evidence>
<dbReference type="Proteomes" id="UP000322084">
    <property type="component" value="Unassembled WGS sequence"/>
</dbReference>
<comment type="caution">
    <text evidence="2">The sequence shown here is derived from an EMBL/GenBank/DDBJ whole genome shotgun (WGS) entry which is preliminary data.</text>
</comment>
<dbReference type="CDD" id="cd00683">
    <property type="entry name" value="Trans_IPPS_HH"/>
    <property type="match status" value="1"/>
</dbReference>
<dbReference type="SUPFAM" id="SSF48576">
    <property type="entry name" value="Terpenoid synthases"/>
    <property type="match status" value="1"/>
</dbReference>
<dbReference type="InterPro" id="IPR019845">
    <property type="entry name" value="Squalene/phytoene_synthase_CS"/>
</dbReference>
<dbReference type="EMBL" id="BKCL01000002">
    <property type="protein sequence ID" value="GEQ97132.1"/>
    <property type="molecule type" value="Genomic_DNA"/>
</dbReference>
<dbReference type="GO" id="GO:0004311">
    <property type="term" value="F:geranylgeranyl diphosphate synthase activity"/>
    <property type="evidence" value="ECO:0007669"/>
    <property type="project" value="InterPro"/>
</dbReference>
<gene>
    <name evidence="2" type="ORF">JCM17844_07690</name>
</gene>
<dbReference type="GO" id="GO:0051996">
    <property type="term" value="F:squalene synthase [NAD(P)H] activity"/>
    <property type="evidence" value="ECO:0007669"/>
    <property type="project" value="InterPro"/>
</dbReference>
<dbReference type="InterPro" id="IPR044843">
    <property type="entry name" value="Trans_IPPS_bact-type"/>
</dbReference>
<protein>
    <recommendedName>
        <fullName evidence="4">Squalene synthase HpnD</fullName>
    </recommendedName>
</protein>
<evidence type="ECO:0000313" key="3">
    <source>
        <dbReference type="Proteomes" id="UP000322084"/>
    </source>
</evidence>
<accession>A0A5A7MM88</accession>
<dbReference type="SFLD" id="SFLDS00005">
    <property type="entry name" value="Isoprenoid_Synthase_Type_I"/>
    <property type="match status" value="1"/>
</dbReference>
<dbReference type="Gene3D" id="1.10.600.10">
    <property type="entry name" value="Farnesyl Diphosphate Synthase"/>
    <property type="match status" value="1"/>
</dbReference>
<dbReference type="PANTHER" id="PTHR31480">
    <property type="entry name" value="BIFUNCTIONAL LYCOPENE CYCLASE/PHYTOENE SYNTHASE"/>
    <property type="match status" value="1"/>
</dbReference>
<dbReference type="NCBIfam" id="TIGR03465">
    <property type="entry name" value="HpnD"/>
    <property type="match status" value="1"/>
</dbReference>
<dbReference type="RefSeq" id="WP_149999690.1">
    <property type="nucleotide sequence ID" value="NZ_BKCL01000002.1"/>
</dbReference>
<dbReference type="PROSITE" id="PS01044">
    <property type="entry name" value="SQUALEN_PHYTOEN_SYN_1"/>
    <property type="match status" value="1"/>
</dbReference>
<evidence type="ECO:0000313" key="2">
    <source>
        <dbReference type="EMBL" id="GEQ97132.1"/>
    </source>
</evidence>
<sequence length="304" mass="33811">MNAPLVQISAPDDKADRIAVARQVRSAGSSFYWAMRLMSPERRAALFAIYAFCREVDDIADGPLKNAEKKAQLARWHDRIDALYESTTDPSGDALDRVLKRSIMDYGLDKADFIAVIRGMEMDADGPIRAPSFEELMDYCDCVASAVGRLCVRVFGAPELAGRTVSDHLGKALQLTNIIRDVSEDAEMGRLYLPRDLLAKAGIKSTDPMTVAHAPHIGKIKQALAKQAAEEFSKAETALRACDCGDMRPAVIMMVVYRRIFERMKKDGYQTRRQSKIKRALDKAEKLWIAAKIALGGRSWRASI</sequence>